<evidence type="ECO:0000256" key="14">
    <source>
        <dbReference type="ARBA" id="ARBA00034354"/>
    </source>
</evidence>
<evidence type="ECO:0000256" key="13">
    <source>
        <dbReference type="ARBA" id="ARBA00034351"/>
    </source>
</evidence>
<keyword evidence="10" id="KW-0968">Cytoplasmic vesicle</keyword>
<protein>
    <recommendedName>
        <fullName evidence="12">Hypocretin neuropeptide precursor</fullName>
    </recommendedName>
    <alternativeName>
        <fullName evidence="16">Hypocretin</fullName>
    </alternativeName>
    <alternativeName>
        <fullName evidence="13">Orexin precursor</fullName>
    </alternativeName>
    <alternativeName>
        <fullName evidence="15">Prepro-orexin</fullName>
    </alternativeName>
    <alternativeName>
        <fullName evidence="14">Preprohypocretin</fullName>
    </alternativeName>
</protein>
<dbReference type="PANTHER" id="PTHR15173:SF2">
    <property type="entry name" value="HYPOCRETIN NEUROPEPTIDE PRECURSOR"/>
    <property type="match status" value="1"/>
</dbReference>
<name>A0ABM5GRV3_9SAUR</name>
<organism evidence="20 21">
    <name type="scientific">Pogona vitticeps</name>
    <name type="common">central bearded dragon</name>
    <dbReference type="NCBI Taxonomy" id="103695"/>
    <lineage>
        <taxon>Eukaryota</taxon>
        <taxon>Metazoa</taxon>
        <taxon>Chordata</taxon>
        <taxon>Craniata</taxon>
        <taxon>Vertebrata</taxon>
        <taxon>Euteleostomi</taxon>
        <taxon>Lepidosauria</taxon>
        <taxon>Squamata</taxon>
        <taxon>Bifurcata</taxon>
        <taxon>Unidentata</taxon>
        <taxon>Episquamata</taxon>
        <taxon>Toxicofera</taxon>
        <taxon>Iguania</taxon>
        <taxon>Acrodonta</taxon>
        <taxon>Agamidae</taxon>
        <taxon>Amphibolurinae</taxon>
        <taxon>Pogona</taxon>
    </lineage>
</organism>
<evidence type="ECO:0000256" key="19">
    <source>
        <dbReference type="SAM" id="MobiDB-lite"/>
    </source>
</evidence>
<evidence type="ECO:0000256" key="3">
    <source>
        <dbReference type="ARBA" id="ARBA00009198"/>
    </source>
</evidence>
<comment type="function">
    <text evidence="18">Binds to orexin receptor HCRTR2/OX2R only. Stimulates food intake. Modulates pituitary luteinizing hormone secretion in an ovarian steroid-dependent manner.</text>
</comment>
<keyword evidence="8" id="KW-0873">Pyrrolidone carboxylic acid</keyword>
<dbReference type="Proteomes" id="UP001652642">
    <property type="component" value="Chromosome 6"/>
</dbReference>
<sequence length="185" mass="19932">MATQNLRELPVVSLDELKVSSAKAPALDPLQLESCQLLVVCPQVRRATFLLLLFLLCSLTDAKQMVPACCHQKSCSCRIFELLHGMGNHAAGILTLGKRGRATARQAFHSQLYRLFHGSENQAAGILTMGRRAASEWATEPKGNVRNSTAHLAPVLCAPGPNPAGGYLEKDLPPRPKTGAVDSTH</sequence>
<dbReference type="InterPro" id="IPR001704">
    <property type="entry name" value="Orexin"/>
</dbReference>
<keyword evidence="6" id="KW-0770">Synapse</keyword>
<evidence type="ECO:0000256" key="8">
    <source>
        <dbReference type="ARBA" id="ARBA00023283"/>
    </source>
</evidence>
<evidence type="ECO:0000256" key="11">
    <source>
        <dbReference type="ARBA" id="ARBA00034103"/>
    </source>
</evidence>
<comment type="subcellular location">
    <subcellularLocation>
        <location evidence="2">Cytoplasmic vesicle</location>
    </subcellularLocation>
    <subcellularLocation>
        <location evidence="1">Rough endoplasmic reticulum</location>
    </subcellularLocation>
    <subcellularLocation>
        <location evidence="11">Synapse</location>
    </subcellularLocation>
</comment>
<evidence type="ECO:0000256" key="4">
    <source>
        <dbReference type="ARBA" id="ARBA00022815"/>
    </source>
</evidence>
<evidence type="ECO:0000256" key="7">
    <source>
        <dbReference type="ARBA" id="ARBA00023157"/>
    </source>
</evidence>
<comment type="function">
    <text evidence="17">Binds to orexin receptors HCRTR1/OX1R and HCRTR2/OX2R with a high affinity. Stimulates food intake. Modulates pituitary luteinizing hormone secretion in an ovarian steroid-dependent manner.</text>
</comment>
<evidence type="ECO:0000256" key="17">
    <source>
        <dbReference type="ARBA" id="ARBA00045659"/>
    </source>
</evidence>
<proteinExistence type="inferred from homology"/>
<dbReference type="GO" id="GO:0007218">
    <property type="term" value="P:neuropeptide signaling pathway"/>
    <property type="evidence" value="ECO:0007669"/>
    <property type="project" value="UniProtKB-KW"/>
</dbReference>
<evidence type="ECO:0000256" key="1">
    <source>
        <dbReference type="ARBA" id="ARBA00004427"/>
    </source>
</evidence>
<keyword evidence="5" id="KW-0256">Endoplasmic reticulum</keyword>
<evidence type="ECO:0000256" key="15">
    <source>
        <dbReference type="ARBA" id="ARBA00034367"/>
    </source>
</evidence>
<evidence type="ECO:0000256" key="6">
    <source>
        <dbReference type="ARBA" id="ARBA00023018"/>
    </source>
</evidence>
<keyword evidence="9 21" id="KW-0527">Neuropeptide</keyword>
<dbReference type="RefSeq" id="XP_072860390.1">
    <property type="nucleotide sequence ID" value="XM_073004289.1"/>
</dbReference>
<evidence type="ECO:0000256" key="16">
    <source>
        <dbReference type="ARBA" id="ARBA00034371"/>
    </source>
</evidence>
<dbReference type="GeneID" id="110074847"/>
<reference evidence="21" key="1">
    <citation type="submission" date="2025-08" db="UniProtKB">
        <authorList>
            <consortium name="RefSeq"/>
        </authorList>
    </citation>
    <scope>IDENTIFICATION</scope>
</reference>
<dbReference type="PANTHER" id="PTHR15173">
    <property type="entry name" value="OREXIN"/>
    <property type="match status" value="1"/>
</dbReference>
<keyword evidence="7" id="KW-1015">Disulfide bond</keyword>
<dbReference type="Pfam" id="PF02072">
    <property type="entry name" value="Orexin"/>
    <property type="match status" value="1"/>
</dbReference>
<evidence type="ECO:0000256" key="12">
    <source>
        <dbReference type="ARBA" id="ARBA00034336"/>
    </source>
</evidence>
<evidence type="ECO:0000313" key="20">
    <source>
        <dbReference type="Proteomes" id="UP001652642"/>
    </source>
</evidence>
<evidence type="ECO:0000256" key="18">
    <source>
        <dbReference type="ARBA" id="ARBA00046224"/>
    </source>
</evidence>
<evidence type="ECO:0000256" key="10">
    <source>
        <dbReference type="ARBA" id="ARBA00023329"/>
    </source>
</evidence>
<evidence type="ECO:0000256" key="2">
    <source>
        <dbReference type="ARBA" id="ARBA00004541"/>
    </source>
</evidence>
<evidence type="ECO:0000256" key="5">
    <source>
        <dbReference type="ARBA" id="ARBA00022824"/>
    </source>
</evidence>
<evidence type="ECO:0000256" key="9">
    <source>
        <dbReference type="ARBA" id="ARBA00023320"/>
    </source>
</evidence>
<feature type="region of interest" description="Disordered" evidence="19">
    <location>
        <begin position="164"/>
        <end position="185"/>
    </location>
</feature>
<gene>
    <name evidence="21" type="primary">HCRT</name>
</gene>
<evidence type="ECO:0000313" key="21">
    <source>
        <dbReference type="RefSeq" id="XP_072860390.1"/>
    </source>
</evidence>
<keyword evidence="20" id="KW-1185">Reference proteome</keyword>
<accession>A0ABM5GRV3</accession>
<dbReference type="PRINTS" id="PR01091">
    <property type="entry name" value="OREXINPP"/>
</dbReference>
<keyword evidence="4" id="KW-0027">Amidation</keyword>
<comment type="similarity">
    <text evidence="3">Belongs to the orexin family.</text>
</comment>